<evidence type="ECO:0000256" key="16">
    <source>
        <dbReference type="ARBA" id="ARBA00033235"/>
    </source>
</evidence>
<keyword evidence="25" id="KW-0670">Pyruvate</keyword>
<feature type="binding site" evidence="19">
    <location>
        <position position="293"/>
    </location>
    <ligand>
        <name>phosphoenolpyruvate</name>
        <dbReference type="ChEBI" id="CHEBI:58702"/>
    </ligand>
</feature>
<feature type="binding site" evidence="20">
    <location>
        <position position="452"/>
    </location>
    <ligand>
        <name>Mg(2+)</name>
        <dbReference type="ChEBI" id="CHEBI:18420"/>
    </ligand>
</feature>
<protein>
    <recommendedName>
        <fullName evidence="7 17">Phosphoenolpyruvate-protein phosphotransferase</fullName>
        <ecNumber evidence="6 17">2.7.3.9</ecNumber>
    </recommendedName>
    <alternativeName>
        <fullName evidence="16 17">Phosphotransferase system, enzyme I</fullName>
    </alternativeName>
</protein>
<evidence type="ECO:0000256" key="21">
    <source>
        <dbReference type="SAM" id="Coils"/>
    </source>
</evidence>
<feature type="binding site" evidence="19">
    <location>
        <position position="462"/>
    </location>
    <ligand>
        <name>phosphoenolpyruvate</name>
        <dbReference type="ChEBI" id="CHEBI:58702"/>
    </ligand>
</feature>
<evidence type="ECO:0000256" key="18">
    <source>
        <dbReference type="PIRSR" id="PIRSR000732-1"/>
    </source>
</evidence>
<keyword evidence="11 17" id="KW-0808">Transferase</keyword>
<comment type="catalytic activity">
    <reaction evidence="1 17">
        <text>L-histidyl-[protein] + phosphoenolpyruvate = N(pros)-phospho-L-histidyl-[protein] + pyruvate</text>
        <dbReference type="Rhea" id="RHEA:23880"/>
        <dbReference type="Rhea" id="RHEA-COMP:9745"/>
        <dbReference type="Rhea" id="RHEA-COMP:9746"/>
        <dbReference type="ChEBI" id="CHEBI:15361"/>
        <dbReference type="ChEBI" id="CHEBI:29979"/>
        <dbReference type="ChEBI" id="CHEBI:58702"/>
        <dbReference type="ChEBI" id="CHEBI:64837"/>
        <dbReference type="EC" id="2.7.3.9"/>
    </reaction>
</comment>
<evidence type="ECO:0000256" key="6">
    <source>
        <dbReference type="ARBA" id="ARBA00012232"/>
    </source>
</evidence>
<organism evidence="25 26">
    <name type="scientific">Anaerotalea alkaliphila</name>
    <dbReference type="NCBI Taxonomy" id="2662126"/>
    <lineage>
        <taxon>Bacteria</taxon>
        <taxon>Bacillati</taxon>
        <taxon>Bacillota</taxon>
        <taxon>Clostridia</taxon>
        <taxon>Eubacteriales</taxon>
        <taxon>Anaerotalea</taxon>
    </lineage>
</organism>
<evidence type="ECO:0000256" key="4">
    <source>
        <dbReference type="ARBA" id="ARBA00004496"/>
    </source>
</evidence>
<evidence type="ECO:0000256" key="9">
    <source>
        <dbReference type="ARBA" id="ARBA00022490"/>
    </source>
</evidence>
<evidence type="ECO:0000256" key="19">
    <source>
        <dbReference type="PIRSR" id="PIRSR000732-2"/>
    </source>
</evidence>
<evidence type="ECO:0000256" key="1">
    <source>
        <dbReference type="ARBA" id="ARBA00000683"/>
    </source>
</evidence>
<comment type="function">
    <text evidence="3 17">General (non sugar-specific) component of the phosphoenolpyruvate-dependent sugar phosphotransferase system (sugar PTS). This major carbohydrate active-transport system catalyzes the phosphorylation of incoming sugar substrates concomitantly with their translocation across the cell membrane. Enzyme I transfers the phosphoryl group from phosphoenolpyruvate (PEP) to the phosphoryl carrier protein (HPr).</text>
</comment>
<evidence type="ECO:0000256" key="11">
    <source>
        <dbReference type="ARBA" id="ARBA00022679"/>
    </source>
</evidence>
<dbReference type="InterPro" id="IPR024692">
    <property type="entry name" value="PTS_EI"/>
</dbReference>
<evidence type="ECO:0000256" key="13">
    <source>
        <dbReference type="ARBA" id="ARBA00022723"/>
    </source>
</evidence>
<dbReference type="Pfam" id="PF02896">
    <property type="entry name" value="PEP-utilizers_C"/>
    <property type="match status" value="1"/>
</dbReference>
<dbReference type="PANTHER" id="PTHR46244">
    <property type="entry name" value="PHOSPHOENOLPYRUVATE-PROTEIN PHOSPHOTRANSFERASE"/>
    <property type="match status" value="1"/>
</dbReference>
<keyword evidence="14 17" id="KW-0418">Kinase</keyword>
<evidence type="ECO:0000256" key="5">
    <source>
        <dbReference type="ARBA" id="ARBA00007837"/>
    </source>
</evidence>
<comment type="cofactor">
    <cofactor evidence="2 17 20">
        <name>Mg(2+)</name>
        <dbReference type="ChEBI" id="CHEBI:18420"/>
    </cofactor>
</comment>
<dbReference type="InterPro" id="IPR023151">
    <property type="entry name" value="PEP_util_CS"/>
</dbReference>
<evidence type="ECO:0000256" key="10">
    <source>
        <dbReference type="ARBA" id="ARBA00022597"/>
    </source>
</evidence>
<dbReference type="NCBIfam" id="TIGR01417">
    <property type="entry name" value="PTS_I_fam"/>
    <property type="match status" value="1"/>
</dbReference>
<evidence type="ECO:0000256" key="7">
    <source>
        <dbReference type="ARBA" id="ARBA00016544"/>
    </source>
</evidence>
<dbReference type="SUPFAM" id="SSF51621">
    <property type="entry name" value="Phosphoenolpyruvate/pyruvate domain"/>
    <property type="match status" value="1"/>
</dbReference>
<evidence type="ECO:0000313" key="26">
    <source>
        <dbReference type="Proteomes" id="UP000461585"/>
    </source>
</evidence>
<dbReference type="GO" id="GO:0016301">
    <property type="term" value="F:kinase activity"/>
    <property type="evidence" value="ECO:0007669"/>
    <property type="project" value="UniProtKB-KW"/>
</dbReference>
<feature type="active site" description="Proton donor" evidence="18">
    <location>
        <position position="499"/>
    </location>
</feature>
<evidence type="ECO:0000259" key="24">
    <source>
        <dbReference type="Pfam" id="PF05524"/>
    </source>
</evidence>
<dbReference type="EC" id="2.7.3.9" evidence="6 17"/>
<evidence type="ECO:0000256" key="2">
    <source>
        <dbReference type="ARBA" id="ARBA00001946"/>
    </source>
</evidence>
<dbReference type="Gene3D" id="3.20.20.60">
    <property type="entry name" value="Phosphoenolpyruvate-binding domains"/>
    <property type="match status" value="1"/>
</dbReference>
<dbReference type="Pfam" id="PF05524">
    <property type="entry name" value="PEP-utilisers_N"/>
    <property type="match status" value="1"/>
</dbReference>
<feature type="binding site" evidence="20">
    <location>
        <position position="428"/>
    </location>
    <ligand>
        <name>Mg(2+)</name>
        <dbReference type="ChEBI" id="CHEBI:18420"/>
    </ligand>
</feature>
<evidence type="ECO:0000256" key="14">
    <source>
        <dbReference type="ARBA" id="ARBA00022777"/>
    </source>
</evidence>
<dbReference type="Pfam" id="PF00391">
    <property type="entry name" value="PEP-utilizers"/>
    <property type="match status" value="1"/>
</dbReference>
<dbReference type="InterPro" id="IPR050499">
    <property type="entry name" value="PEP-utilizing_PTS_enzyme"/>
</dbReference>
<dbReference type="GO" id="GO:0005737">
    <property type="term" value="C:cytoplasm"/>
    <property type="evidence" value="ECO:0007669"/>
    <property type="project" value="UniProtKB-SubCell"/>
</dbReference>
<dbReference type="PRINTS" id="PR01736">
    <property type="entry name" value="PHPHTRNFRASE"/>
</dbReference>
<dbReference type="InterPro" id="IPR006318">
    <property type="entry name" value="PTS_EI-like"/>
</dbReference>
<dbReference type="InterPro" id="IPR040442">
    <property type="entry name" value="Pyrv_kinase-like_dom_sf"/>
</dbReference>
<dbReference type="InterPro" id="IPR036637">
    <property type="entry name" value="Phosphohistidine_dom_sf"/>
</dbReference>
<dbReference type="PROSITE" id="PS00742">
    <property type="entry name" value="PEP_ENZYMES_2"/>
    <property type="match status" value="1"/>
</dbReference>
<reference evidence="25 26" key="1">
    <citation type="submission" date="2020-01" db="EMBL/GenBank/DDBJ databases">
        <title>Anaeroalcalibacter tamaniensis gen. nov., sp. nov., moderately halophilic strictly anaerobic fermenter bacterium from mud volcano of Taman peninsula.</title>
        <authorList>
            <person name="Frolova A."/>
            <person name="Merkel A.Y."/>
            <person name="Slobodkin A.I."/>
        </authorList>
    </citation>
    <scope>NUCLEOTIDE SEQUENCE [LARGE SCALE GENOMIC DNA]</scope>
    <source>
        <strain evidence="25 26">F-3ap</strain>
    </source>
</reference>
<evidence type="ECO:0000313" key="25">
    <source>
        <dbReference type="EMBL" id="NDL68649.1"/>
    </source>
</evidence>
<comment type="similarity">
    <text evidence="5 17">Belongs to the PEP-utilizing enzyme family.</text>
</comment>
<keyword evidence="10 17" id="KW-0762">Sugar transport</keyword>
<comment type="subcellular location">
    <subcellularLocation>
        <location evidence="4 17">Cytoplasm</location>
    </subcellularLocation>
</comment>
<dbReference type="InterPro" id="IPR008731">
    <property type="entry name" value="PTS_EIN"/>
</dbReference>
<keyword evidence="9 17" id="KW-0963">Cytoplasm</keyword>
<dbReference type="InterPro" id="IPR015813">
    <property type="entry name" value="Pyrv/PenolPyrv_kinase-like_dom"/>
</dbReference>
<feature type="domain" description="Phosphotransferase system enzyme I N-terminal" evidence="24">
    <location>
        <begin position="3"/>
        <end position="123"/>
    </location>
</feature>
<dbReference type="AlphaFoldDB" id="A0A7X5HXU3"/>
<dbReference type="SUPFAM" id="SSF47831">
    <property type="entry name" value="Enzyme I of the PEP:sugar phosphotransferase system HPr-binding (sub)domain"/>
    <property type="match status" value="1"/>
</dbReference>
<comment type="caution">
    <text evidence="25">The sequence shown here is derived from an EMBL/GenBank/DDBJ whole genome shotgun (WGS) entry which is preliminary data.</text>
</comment>
<keyword evidence="21" id="KW-0175">Coiled coil</keyword>
<gene>
    <name evidence="25" type="primary">ptsP</name>
    <name evidence="25" type="ORF">GXN74_12965</name>
</gene>
<keyword evidence="15 17" id="KW-0460">Magnesium</keyword>
<keyword evidence="26" id="KW-1185">Reference proteome</keyword>
<dbReference type="Proteomes" id="UP000461585">
    <property type="component" value="Unassembled WGS sequence"/>
</dbReference>
<name>A0A7X5HXU3_9FIRM</name>
<keyword evidence="8 17" id="KW-0813">Transport</keyword>
<evidence type="ECO:0000256" key="20">
    <source>
        <dbReference type="PIRSR" id="PIRSR000732-3"/>
    </source>
</evidence>
<accession>A0A7X5HXU3</accession>
<evidence type="ECO:0000256" key="15">
    <source>
        <dbReference type="ARBA" id="ARBA00022842"/>
    </source>
</evidence>
<evidence type="ECO:0000256" key="17">
    <source>
        <dbReference type="PIRNR" id="PIRNR000732"/>
    </source>
</evidence>
<feature type="binding site" evidence="19">
    <location>
        <begin position="451"/>
        <end position="452"/>
    </location>
    <ligand>
        <name>phosphoenolpyruvate</name>
        <dbReference type="ChEBI" id="CHEBI:58702"/>
    </ligand>
</feature>
<feature type="binding site" evidence="19">
    <location>
        <position position="329"/>
    </location>
    <ligand>
        <name>phosphoenolpyruvate</name>
        <dbReference type="ChEBI" id="CHEBI:58702"/>
    </ligand>
</feature>
<dbReference type="Gene3D" id="3.50.30.10">
    <property type="entry name" value="Phosphohistidine domain"/>
    <property type="match status" value="1"/>
</dbReference>
<evidence type="ECO:0000259" key="23">
    <source>
        <dbReference type="Pfam" id="PF02896"/>
    </source>
</evidence>
<dbReference type="EMBL" id="JAAEEH010000050">
    <property type="protein sequence ID" value="NDL68649.1"/>
    <property type="molecule type" value="Genomic_DNA"/>
</dbReference>
<evidence type="ECO:0000256" key="12">
    <source>
        <dbReference type="ARBA" id="ARBA00022683"/>
    </source>
</evidence>
<evidence type="ECO:0000256" key="3">
    <source>
        <dbReference type="ARBA" id="ARBA00002728"/>
    </source>
</evidence>
<dbReference type="GO" id="GO:0008965">
    <property type="term" value="F:phosphoenolpyruvate-protein phosphotransferase activity"/>
    <property type="evidence" value="ECO:0007669"/>
    <property type="project" value="UniProtKB-EC"/>
</dbReference>
<feature type="coiled-coil region" evidence="21">
    <location>
        <begin position="23"/>
        <end position="68"/>
    </location>
</feature>
<dbReference type="GO" id="GO:0046872">
    <property type="term" value="F:metal ion binding"/>
    <property type="evidence" value="ECO:0007669"/>
    <property type="project" value="UniProtKB-KW"/>
</dbReference>
<keyword evidence="12 17" id="KW-0598">Phosphotransferase system</keyword>
<feature type="active site" description="Tele-phosphohistidine intermediate" evidence="18">
    <location>
        <position position="186"/>
    </location>
</feature>
<dbReference type="PIRSF" id="PIRSF000732">
    <property type="entry name" value="PTS_enzyme_I"/>
    <property type="match status" value="1"/>
</dbReference>
<proteinExistence type="inferred from homology"/>
<keyword evidence="13 17" id="KW-0479">Metal-binding</keyword>
<dbReference type="InterPro" id="IPR036618">
    <property type="entry name" value="PtsI_HPr-bd_sf"/>
</dbReference>
<sequence>MSGAAASKGIGFGKAFVLENKPLEIIERNIDDKDEELRRVEEAVRRAVEQLEELRETTRNTIGEEEAEIFEAHKWMLLDPEWTAGIRQRIITDGKCAEVATEQTTAAFVEMLAALEDPYLQARALDLRDVSERVLRILLHIETIDLSRLKGPVILVAEDLHPSDVAALDPAVIDGMVTRQGSETSHSAIIARSLGIPAVMGVVKLSGAVECNDRIIVDGDKGELFINPAVDTQEDYLLKRKKKAAFKESLQVFRGKKTQTFDEEEVELVCNIGRAEEAENVTLQDGEGIGLFRSEFIYFDRKDAPEEQEQYRIYAKVLESMEGKPVIIRTLDAGGDKDIPYLNLPQEMNPFLGQRAIRVCLDRKDLFKTQLRAILRASVHGNAKIMFPMISTVTELSSAKEVLQEAREELKAEGAAFNPEVEVGIMMEVPSAAIIADQLAKHVDFFSIGTNDLVQYTMATDRMNPAVKGLYKPHQPAVVRLINQVIQAGHQAGIWVGMCGEAASNPMMIPLLVGMGLDEYSVSPSCVLETRWLISKIDRKKAKKLLPQVLELEGAEEIEESVRQFLKENGIDGKENSDFV</sequence>
<dbReference type="Gene3D" id="1.10.274.10">
    <property type="entry name" value="PtsI, HPr-binding domain"/>
    <property type="match status" value="1"/>
</dbReference>
<feature type="domain" description="PEP-utilising enzyme mobile" evidence="22">
    <location>
        <begin position="151"/>
        <end position="222"/>
    </location>
</feature>
<evidence type="ECO:0000256" key="8">
    <source>
        <dbReference type="ARBA" id="ARBA00022448"/>
    </source>
</evidence>
<dbReference type="InterPro" id="IPR000121">
    <property type="entry name" value="PEP_util_C"/>
</dbReference>
<feature type="domain" description="PEP-utilising enzyme C-terminal" evidence="23">
    <location>
        <begin position="249"/>
        <end position="538"/>
    </location>
</feature>
<dbReference type="GO" id="GO:0009401">
    <property type="term" value="P:phosphoenolpyruvate-dependent sugar phosphotransferase system"/>
    <property type="evidence" value="ECO:0007669"/>
    <property type="project" value="UniProtKB-KW"/>
</dbReference>
<dbReference type="InterPro" id="IPR008279">
    <property type="entry name" value="PEP-util_enz_mobile_dom"/>
</dbReference>
<dbReference type="SUPFAM" id="SSF52009">
    <property type="entry name" value="Phosphohistidine domain"/>
    <property type="match status" value="1"/>
</dbReference>
<evidence type="ECO:0000259" key="22">
    <source>
        <dbReference type="Pfam" id="PF00391"/>
    </source>
</evidence>
<dbReference type="PANTHER" id="PTHR46244:SF3">
    <property type="entry name" value="PHOSPHOENOLPYRUVATE-PROTEIN PHOSPHOTRANSFERASE"/>
    <property type="match status" value="1"/>
</dbReference>